<dbReference type="Proteomes" id="UP000886520">
    <property type="component" value="Chromosome 15"/>
</dbReference>
<dbReference type="SUPFAM" id="SSF50952">
    <property type="entry name" value="Soluble quinoprotein glucose dehydrogenase"/>
    <property type="match status" value="1"/>
</dbReference>
<dbReference type="Pfam" id="PF23753">
    <property type="entry name" value="TPR_WDR11"/>
    <property type="match status" value="1"/>
</dbReference>
<dbReference type="InterPro" id="IPR039694">
    <property type="entry name" value="WDR11"/>
</dbReference>
<feature type="region of interest" description="Disordered" evidence="1">
    <location>
        <begin position="1066"/>
        <end position="1093"/>
    </location>
</feature>
<reference evidence="5" key="1">
    <citation type="submission" date="2021-01" db="EMBL/GenBank/DDBJ databases">
        <title>Adiantum capillus-veneris genome.</title>
        <authorList>
            <person name="Fang Y."/>
            <person name="Liao Q."/>
        </authorList>
    </citation>
    <scope>NUCLEOTIDE SEQUENCE</scope>
    <source>
        <strain evidence="5">H3</strain>
        <tissue evidence="5">Leaf</tissue>
    </source>
</reference>
<dbReference type="PANTHER" id="PTHR14593:SF5">
    <property type="entry name" value="WD REPEAT-CONTAINING PROTEIN 11"/>
    <property type="match status" value="1"/>
</dbReference>
<dbReference type="PANTHER" id="PTHR14593">
    <property type="entry name" value="WD REPEAT-CONTAINING PROTEIN 11"/>
    <property type="match status" value="1"/>
</dbReference>
<dbReference type="InterPro" id="IPR015943">
    <property type="entry name" value="WD40/YVTN_repeat-like_dom_sf"/>
</dbReference>
<evidence type="ECO:0000259" key="3">
    <source>
        <dbReference type="Pfam" id="PF23752"/>
    </source>
</evidence>
<dbReference type="Gene3D" id="2.130.10.10">
    <property type="entry name" value="YVTN repeat-like/Quinoprotein amine dehydrogenase"/>
    <property type="match status" value="3"/>
</dbReference>
<comment type="caution">
    <text evidence="5">The sequence shown here is derived from an EMBL/GenBank/DDBJ whole genome shotgun (WGS) entry which is preliminary data.</text>
</comment>
<dbReference type="EMBL" id="JABFUD020000015">
    <property type="protein sequence ID" value="KAI5069778.1"/>
    <property type="molecule type" value="Genomic_DNA"/>
</dbReference>
<name>A0A9D4UKU9_ADICA</name>
<feature type="region of interest" description="Disordered" evidence="1">
    <location>
        <begin position="222"/>
        <end position="245"/>
    </location>
</feature>
<dbReference type="InterPro" id="IPR057854">
    <property type="entry name" value="TPR_WDR11"/>
</dbReference>
<dbReference type="SUPFAM" id="SSF50978">
    <property type="entry name" value="WD40 repeat-like"/>
    <property type="match status" value="1"/>
</dbReference>
<feature type="domain" description="WDR11 first beta-propeller" evidence="2">
    <location>
        <begin position="16"/>
        <end position="474"/>
    </location>
</feature>
<dbReference type="OrthoDB" id="1291858at2759"/>
<gene>
    <name evidence="5" type="ORF">GOP47_0016079</name>
</gene>
<evidence type="ECO:0000313" key="5">
    <source>
        <dbReference type="EMBL" id="KAI5069778.1"/>
    </source>
</evidence>
<dbReference type="Pfam" id="PF23752">
    <property type="entry name" value="Beta-prop_WDR11_2nd"/>
    <property type="match status" value="1"/>
</dbReference>
<feature type="compositionally biased region" description="Polar residues" evidence="1">
    <location>
        <begin position="1069"/>
        <end position="1079"/>
    </location>
</feature>
<evidence type="ECO:0000259" key="4">
    <source>
        <dbReference type="Pfam" id="PF23753"/>
    </source>
</evidence>
<feature type="compositionally biased region" description="Polar residues" evidence="1">
    <location>
        <begin position="224"/>
        <end position="234"/>
    </location>
</feature>
<dbReference type="InterPro" id="IPR036322">
    <property type="entry name" value="WD40_repeat_dom_sf"/>
</dbReference>
<dbReference type="GO" id="GO:0005737">
    <property type="term" value="C:cytoplasm"/>
    <property type="evidence" value="ECO:0007669"/>
    <property type="project" value="TreeGrafter"/>
</dbReference>
<evidence type="ECO:0000259" key="2">
    <source>
        <dbReference type="Pfam" id="PF23751"/>
    </source>
</evidence>
<accession>A0A9D4UKU9</accession>
<organism evidence="5 6">
    <name type="scientific">Adiantum capillus-veneris</name>
    <name type="common">Maidenhair fern</name>
    <dbReference type="NCBI Taxonomy" id="13818"/>
    <lineage>
        <taxon>Eukaryota</taxon>
        <taxon>Viridiplantae</taxon>
        <taxon>Streptophyta</taxon>
        <taxon>Embryophyta</taxon>
        <taxon>Tracheophyta</taxon>
        <taxon>Polypodiopsida</taxon>
        <taxon>Polypodiidae</taxon>
        <taxon>Polypodiales</taxon>
        <taxon>Pteridineae</taxon>
        <taxon>Pteridaceae</taxon>
        <taxon>Vittarioideae</taxon>
        <taxon>Adiantum</taxon>
    </lineage>
</organism>
<protein>
    <submittedName>
        <fullName evidence="5">Uncharacterized protein</fullName>
    </submittedName>
</protein>
<dbReference type="InterPro" id="IPR057853">
    <property type="entry name" value="Beta-prop_WDR11_2nd"/>
</dbReference>
<dbReference type="Pfam" id="PF23751">
    <property type="entry name" value="Beta-prop_WDR11_1st"/>
    <property type="match status" value="1"/>
</dbReference>
<keyword evidence="6" id="KW-1185">Reference proteome</keyword>
<evidence type="ECO:0000256" key="1">
    <source>
        <dbReference type="SAM" id="MobiDB-lite"/>
    </source>
</evidence>
<evidence type="ECO:0000313" key="6">
    <source>
        <dbReference type="Proteomes" id="UP000886520"/>
    </source>
</evidence>
<feature type="domain" description="WDR11 TPR" evidence="4">
    <location>
        <begin position="961"/>
        <end position="1381"/>
    </location>
</feature>
<dbReference type="InterPro" id="IPR057852">
    <property type="entry name" value="Beta-prop_WDR11_1st"/>
</dbReference>
<feature type="domain" description="WDR11 second beta-propeller" evidence="3">
    <location>
        <begin position="511"/>
        <end position="926"/>
    </location>
</feature>
<dbReference type="InterPro" id="IPR011041">
    <property type="entry name" value="Quinoprot_gluc/sorb_DH_b-prop"/>
</dbReference>
<sequence length="1389" mass="149618">MSKLGLPGVAGMLVAPAVKENNGSCHCSSHGLLAYGAGSSIVIVDVRSMQLVTVLPMPSPGTTAFQPAPFVTSVQWTPEGLQRDLTQESPTAHLRLAVGDKQGRIAIWNVGTGEISTWLGLEAERGKLGIQAMCWVYGQPWSLIAVHGSSLISLWDMNTGRSIWRLDATPEALGCVKCDPFDARQVCVIGSKGLVLSLHIAGMSELDVIVKRYQLNVAEERGNVPTSGKGSAGSTDRDSGKDGGGVTAAGSSAIVNPISAPLVGNNIKCLFSTTSRGILYIMFSREFFVFDLQFGTMLSSAGLPRGCGKLLELVAVDGDVLYCAHMDGRLTAWRKKGIQQVYSLCFTDVLLPASGTSVPAPAVLCVVNCSFQILFKSSGSNTKDSSSSSVQLLASSEPGSVPLVATTTQGARKNSHVDSKLKNEIDSFCETRILSLSDDGRLWHWSVLSGCVNESSLQSMHMKATIESCPSLRSGENRDGEMGSQEMFPAKIDSNSSALTFKLMLTGQLSLLPSSITTLAVPVPSMLAISPGGGNGPAASVPLVALATQGGTIELVDAMSNSITSSFLIHSSSVRGLRWLGNSRLVSFSYTEIKGKGGGFVNVLAVTCVRSGQSKPFRMLQKPERAPVRALRTSPSGRYLLILFREAPAEVWAMTKNPQMLRSLALPFTVMEWALPPAPKVDTSLQTSSSWRTSLFYKDRPTIASTIAAANAPSPAPTRVPEPGSGKNTEAIQEDLTESFAFALVNGSLGVFEMHGRRVRDFRPKWPSATFVSADVLVTAMAYRTPHVVMGDRSGNIRWWDVTSGLSSTFNSHRGGVRRIKFAPVVVGDQTRGRVAVLFNDHTYAIYDLNTQDPLKNAIVQSQLGGVLVLELDWFPLRLDESESPLLCIAGADSSFRLLEVNTSAGSKSGSGSQRKAATIEHFRPIPLCSPALLPLPHALALRMLLQLGVQPSWFSDHFCQVSNMTSERVDVDLRNYMLQTSLPRLGEVVVAELLLKALEPYRKAGQLLDLERACTYAALATKSCTLRFAFAAAHFGDYAEAAFWLQLPHSLSLLCKGSSGPSAFWESTKATSPETGTRSARKPGMEAASVSARRDNDLSVNSSIPTSFATENQSDLSLPVQWGLEIVPNDQALVSAAARERILWHEKLQGPEAVQKRVHELVSIGDFEAAVTLLLSSSPDSANFYVDALRAVSLASAVSPALHELAVKVVAANLVATENSLSGTHLLCAVGCYQEACTQLQDTGRWVDAATLAAAHLQGTDYSRVLLRWADYVLHNERNLWRAMILYVAAGALADALAALRDAKQPDSAAMFLLACHEFKSLALSQSSEAFEKEDSRSNHIEEREENWLDLPGDLNHKEEEMRAVCEFYGQYQIALSHSCTGVAPVLY</sequence>
<proteinExistence type="predicted"/>